<keyword evidence="1" id="KW-0732">Signal</keyword>
<accession>A0A0C1I9M6</accession>
<feature type="signal peptide" evidence="1">
    <location>
        <begin position="1"/>
        <end position="19"/>
    </location>
</feature>
<dbReference type="InterPro" id="IPR013783">
    <property type="entry name" value="Ig-like_fold"/>
</dbReference>
<protein>
    <recommendedName>
        <fullName evidence="4">Secretion system C-terminal sorting domain-containing protein</fullName>
    </recommendedName>
</protein>
<comment type="caution">
    <text evidence="2">The sequence shown here is derived from an EMBL/GenBank/DDBJ whole genome shotgun (WGS) entry which is preliminary data.</text>
</comment>
<dbReference type="OrthoDB" id="617217at2"/>
<dbReference type="RefSeq" id="WP_039144412.1">
    <property type="nucleotide sequence ID" value="NZ_JSVC01000045.1"/>
</dbReference>
<dbReference type="NCBIfam" id="TIGR04183">
    <property type="entry name" value="Por_Secre_tail"/>
    <property type="match status" value="1"/>
</dbReference>
<keyword evidence="3" id="KW-1185">Reference proteome</keyword>
<feature type="chain" id="PRO_5002133434" description="Secretion system C-terminal sorting domain-containing protein" evidence="1">
    <location>
        <begin position="20"/>
        <end position="651"/>
    </location>
</feature>
<sequence length="651" mass="69313">MKGTSVLMLLILLCVNAWAQRTGDYRSNGTVRLNNAANWLVYNGSGWITTTTAPSSATLNNNNTITILANHTWSNTANVNMPSRNFIFLMQSNSTNFTVGTTINWNTQSTVIFENTAGTVSYAISNQTFNILEIRRSGGSGNYTASISGTNFIVNNTLTVGANTTLELSSITLSLPGNNKTTTLAGSLSLQSSTVNIPGNSPTLNTNGTVTMNNSTINFSGNSPTFNANNTVSLVSSALNFDRNNARFNQDGVLNLTNSIIDFKGSNAVMNQNADISFLNSPTSSSYIKFLAATGRINMDGTISGASPSNYIQLGSSSTAANIYSASESVLVFPVGTASNYLPVSVARSAPTFPTLTVSVFEGVTNNGQFGGTAFSNAQKVNLVDAVWRITSSTSFTPSAIDLGWQQPLEGAGFVSLTSNIGMSYYNTATVNWTTSSGSGNGLLNTVNRNSDLPAIGTTGMSFGVGIIGVVLPLQLTDFRAVTQQSAVMLSWTASGNGNSYFEVERASTLNGNYISIAQLNTDGNGEQKYRHTDLHPLKDGYYRIRTVYENHVSTYSAALKVQFGNGQLALEKVYPSISLGSLNLVISSPAGTSATIEISDLNGRTFSHEVKQLFKGSNQYLLNTGSLPIGNYVVQVKTGEKLLTGRFIRQ</sequence>
<dbReference type="Gene3D" id="2.60.40.10">
    <property type="entry name" value="Immunoglobulins"/>
    <property type="match status" value="1"/>
</dbReference>
<dbReference type="InterPro" id="IPR026444">
    <property type="entry name" value="Secre_tail"/>
</dbReference>
<evidence type="ECO:0008006" key="4">
    <source>
        <dbReference type="Google" id="ProtNLM"/>
    </source>
</evidence>
<gene>
    <name evidence="2" type="ORF">OI18_22715</name>
</gene>
<evidence type="ECO:0000256" key="1">
    <source>
        <dbReference type="SAM" id="SignalP"/>
    </source>
</evidence>
<name>A0A0C1I9M6_9BACT</name>
<reference evidence="2 3" key="1">
    <citation type="submission" date="2014-11" db="EMBL/GenBank/DDBJ databases">
        <title>Genome sequence of Flavihumibacter solisilvae 3-3.</title>
        <authorList>
            <person name="Zhou G."/>
            <person name="Li M."/>
            <person name="Wang G."/>
        </authorList>
    </citation>
    <scope>NUCLEOTIDE SEQUENCE [LARGE SCALE GENOMIC DNA]</scope>
    <source>
        <strain evidence="2 3">3-3</strain>
    </source>
</reference>
<dbReference type="Proteomes" id="UP000031408">
    <property type="component" value="Unassembled WGS sequence"/>
</dbReference>
<dbReference type="AlphaFoldDB" id="A0A0C1I9M6"/>
<proteinExistence type="predicted"/>
<organism evidence="2 3">
    <name type="scientific">Flavihumibacter solisilvae</name>
    <dbReference type="NCBI Taxonomy" id="1349421"/>
    <lineage>
        <taxon>Bacteria</taxon>
        <taxon>Pseudomonadati</taxon>
        <taxon>Bacteroidota</taxon>
        <taxon>Chitinophagia</taxon>
        <taxon>Chitinophagales</taxon>
        <taxon>Chitinophagaceae</taxon>
        <taxon>Flavihumibacter</taxon>
    </lineage>
</organism>
<dbReference type="STRING" id="1349421.OI18_22715"/>
<evidence type="ECO:0000313" key="2">
    <source>
        <dbReference type="EMBL" id="KIC90715.1"/>
    </source>
</evidence>
<dbReference type="EMBL" id="JSVC01000045">
    <property type="protein sequence ID" value="KIC90715.1"/>
    <property type="molecule type" value="Genomic_DNA"/>
</dbReference>
<evidence type="ECO:0000313" key="3">
    <source>
        <dbReference type="Proteomes" id="UP000031408"/>
    </source>
</evidence>